<proteinExistence type="predicted"/>
<feature type="signal peptide" evidence="1">
    <location>
        <begin position="1"/>
        <end position="22"/>
    </location>
</feature>
<organism evidence="2 3">
    <name type="scientific">Drosophila suzukii</name>
    <name type="common">Spotted-wing drosophila fruit fly</name>
    <dbReference type="NCBI Taxonomy" id="28584"/>
    <lineage>
        <taxon>Eukaryota</taxon>
        <taxon>Metazoa</taxon>
        <taxon>Ecdysozoa</taxon>
        <taxon>Arthropoda</taxon>
        <taxon>Hexapoda</taxon>
        <taxon>Insecta</taxon>
        <taxon>Pterygota</taxon>
        <taxon>Neoptera</taxon>
        <taxon>Endopterygota</taxon>
        <taxon>Diptera</taxon>
        <taxon>Brachycera</taxon>
        <taxon>Muscomorpha</taxon>
        <taxon>Ephydroidea</taxon>
        <taxon>Drosophilidae</taxon>
        <taxon>Drosophila</taxon>
        <taxon>Sophophora</taxon>
    </lineage>
</organism>
<dbReference type="GeneID" id="108006785"/>
<keyword evidence="1" id="KW-0732">Signal</keyword>
<dbReference type="Proteomes" id="UP001652628">
    <property type="component" value="Chromosome 3"/>
</dbReference>
<accession>A0AB39Z0K1</accession>
<dbReference type="RefSeq" id="XP_016925823.4">
    <property type="nucleotide sequence ID" value="XM_017070334.4"/>
</dbReference>
<reference evidence="3" key="1">
    <citation type="submission" date="2025-08" db="UniProtKB">
        <authorList>
            <consortium name="RefSeq"/>
        </authorList>
    </citation>
    <scope>IDENTIFICATION</scope>
</reference>
<dbReference type="AlphaFoldDB" id="A0AB39Z0K1"/>
<keyword evidence="2" id="KW-1185">Reference proteome</keyword>
<feature type="chain" id="PRO_5046724853" evidence="1">
    <location>
        <begin position="23"/>
        <end position="179"/>
    </location>
</feature>
<gene>
    <name evidence="3" type="primary">LOC108006785</name>
</gene>
<dbReference type="PANTHER" id="PTHR20898">
    <property type="entry name" value="DAEDALUS ON 3-RELATED-RELATED"/>
    <property type="match status" value="1"/>
</dbReference>
<dbReference type="InterPro" id="IPR010512">
    <property type="entry name" value="DUF1091"/>
</dbReference>
<dbReference type="PANTHER" id="PTHR20898:SF0">
    <property type="entry name" value="DAEDALUS ON 3-RELATED"/>
    <property type="match status" value="1"/>
</dbReference>
<evidence type="ECO:0000256" key="1">
    <source>
        <dbReference type="SAM" id="SignalP"/>
    </source>
</evidence>
<dbReference type="SMART" id="SM00697">
    <property type="entry name" value="DM8"/>
    <property type="match status" value="1"/>
</dbReference>
<dbReference type="Pfam" id="PF06477">
    <property type="entry name" value="DUF1091"/>
    <property type="match status" value="1"/>
</dbReference>
<evidence type="ECO:0000313" key="3">
    <source>
        <dbReference type="RefSeq" id="XP_016925823.4"/>
    </source>
</evidence>
<name>A0AB39Z0K1_DROSZ</name>
<protein>
    <submittedName>
        <fullName evidence="3">Uncharacterized protein</fullName>
    </submittedName>
</protein>
<sequence>MMRLQVFYLCIFWLNNFSYIHGSYKFNSLNCELCAPDGGYIKQCHIKAIDRKHNMINIEAILNKTISQFEIHFKIVKRESGGWHPFLYDIRQDICQFFKNRRKFFISNLIYSFMKPYTNVNHTCPYMAGSEMQLLNWTPDEGKVIAKFPVDYGQYGLHTTWYVNKVAALQINGSVLFFK</sequence>
<evidence type="ECO:0000313" key="2">
    <source>
        <dbReference type="Proteomes" id="UP001652628"/>
    </source>
</evidence>